<evidence type="ECO:0000256" key="7">
    <source>
        <dbReference type="HAMAP-Rule" id="MF_00473"/>
    </source>
</evidence>
<keyword evidence="3 7" id="KW-0312">Gluconeogenesis</keyword>
<feature type="active site" evidence="7">
    <location>
        <position position="506"/>
    </location>
</feature>
<dbReference type="GO" id="GO:0097367">
    <property type="term" value="F:carbohydrate derivative binding"/>
    <property type="evidence" value="ECO:0007669"/>
    <property type="project" value="InterPro"/>
</dbReference>
<dbReference type="HAMAP" id="MF_00473">
    <property type="entry name" value="G6P_isomerase"/>
    <property type="match status" value="1"/>
</dbReference>
<dbReference type="Proteomes" id="UP001205843">
    <property type="component" value="Unassembled WGS sequence"/>
</dbReference>
<dbReference type="PRINTS" id="PR00662">
    <property type="entry name" value="G6PISOMERASE"/>
</dbReference>
<dbReference type="GO" id="GO:0051156">
    <property type="term" value="P:glucose 6-phosphate metabolic process"/>
    <property type="evidence" value="ECO:0007669"/>
    <property type="project" value="TreeGrafter"/>
</dbReference>
<protein>
    <recommendedName>
        <fullName evidence="7">Glucose-6-phosphate isomerase</fullName>
        <shortName evidence="7">GPI</shortName>
        <ecNumber evidence="7">5.3.1.9</ecNumber>
    </recommendedName>
    <alternativeName>
        <fullName evidence="7">Phosphoglucose isomerase</fullName>
        <shortName evidence="7">PGI</shortName>
    </alternativeName>
    <alternativeName>
        <fullName evidence="7">Phosphohexose isomerase</fullName>
        <shortName evidence="7">PHI</shortName>
    </alternativeName>
</protein>
<dbReference type="SUPFAM" id="SSF53697">
    <property type="entry name" value="SIS domain"/>
    <property type="match status" value="1"/>
</dbReference>
<keyword evidence="10" id="KW-1185">Reference proteome</keyword>
<feature type="active site" description="Proton donor" evidence="7">
    <location>
        <position position="347"/>
    </location>
</feature>
<dbReference type="CDD" id="cd05015">
    <property type="entry name" value="SIS_PGI_1"/>
    <property type="match status" value="1"/>
</dbReference>
<dbReference type="Pfam" id="PF00342">
    <property type="entry name" value="PGI"/>
    <property type="match status" value="1"/>
</dbReference>
<evidence type="ECO:0000256" key="4">
    <source>
        <dbReference type="ARBA" id="ARBA00023152"/>
    </source>
</evidence>
<dbReference type="PROSITE" id="PS00765">
    <property type="entry name" value="P_GLUCOSE_ISOMERASE_1"/>
    <property type="match status" value="1"/>
</dbReference>
<dbReference type="Gene3D" id="1.10.1390.10">
    <property type="match status" value="1"/>
</dbReference>
<evidence type="ECO:0000256" key="5">
    <source>
        <dbReference type="ARBA" id="ARBA00023235"/>
    </source>
</evidence>
<comment type="pathway">
    <text evidence="1 7 8">Carbohydrate degradation; glycolysis; D-glyceraldehyde 3-phosphate and glycerone phosphate from D-glucose: step 2/4.</text>
</comment>
<dbReference type="Gene3D" id="3.40.50.10490">
    <property type="entry name" value="Glucose-6-phosphate isomerase like protein, domain 1"/>
    <property type="match status" value="2"/>
</dbReference>
<comment type="subcellular location">
    <subcellularLocation>
        <location evidence="7">Cytoplasm</location>
    </subcellularLocation>
</comment>
<evidence type="ECO:0000256" key="3">
    <source>
        <dbReference type="ARBA" id="ARBA00022432"/>
    </source>
</evidence>
<dbReference type="InterPro" id="IPR023096">
    <property type="entry name" value="G6P_Isomerase_C"/>
</dbReference>
<evidence type="ECO:0000313" key="10">
    <source>
        <dbReference type="Proteomes" id="UP001205843"/>
    </source>
</evidence>
<dbReference type="PANTHER" id="PTHR11469:SF1">
    <property type="entry name" value="GLUCOSE-6-PHOSPHATE ISOMERASE"/>
    <property type="match status" value="1"/>
</dbReference>
<comment type="catalytic activity">
    <reaction evidence="6 7 8">
        <text>alpha-D-glucose 6-phosphate = beta-D-fructose 6-phosphate</text>
        <dbReference type="Rhea" id="RHEA:11816"/>
        <dbReference type="ChEBI" id="CHEBI:57634"/>
        <dbReference type="ChEBI" id="CHEBI:58225"/>
        <dbReference type="EC" id="5.3.1.9"/>
    </reaction>
</comment>
<dbReference type="CDD" id="cd05016">
    <property type="entry name" value="SIS_PGI_2"/>
    <property type="match status" value="1"/>
</dbReference>
<dbReference type="GO" id="GO:0006096">
    <property type="term" value="P:glycolytic process"/>
    <property type="evidence" value="ECO:0007669"/>
    <property type="project" value="UniProtKB-UniRule"/>
</dbReference>
<dbReference type="PANTHER" id="PTHR11469">
    <property type="entry name" value="GLUCOSE-6-PHOSPHATE ISOMERASE"/>
    <property type="match status" value="1"/>
</dbReference>
<dbReference type="GO" id="GO:0048029">
    <property type="term" value="F:monosaccharide binding"/>
    <property type="evidence" value="ECO:0007669"/>
    <property type="project" value="TreeGrafter"/>
</dbReference>
<keyword evidence="4 7" id="KW-0324">Glycolysis</keyword>
<dbReference type="PROSITE" id="PS00174">
    <property type="entry name" value="P_GLUCOSE_ISOMERASE_2"/>
    <property type="match status" value="1"/>
</dbReference>
<evidence type="ECO:0000256" key="6">
    <source>
        <dbReference type="ARBA" id="ARBA00029321"/>
    </source>
</evidence>
<dbReference type="GO" id="GO:0004347">
    <property type="term" value="F:glucose-6-phosphate isomerase activity"/>
    <property type="evidence" value="ECO:0007669"/>
    <property type="project" value="UniProtKB-UniRule"/>
</dbReference>
<evidence type="ECO:0000256" key="2">
    <source>
        <dbReference type="ARBA" id="ARBA00006604"/>
    </source>
</evidence>
<feature type="active site" evidence="7">
    <location>
        <position position="378"/>
    </location>
</feature>
<dbReference type="EMBL" id="JALJXV010000010">
    <property type="protein sequence ID" value="MCP1676584.1"/>
    <property type="molecule type" value="Genomic_DNA"/>
</dbReference>
<dbReference type="PROSITE" id="PS51463">
    <property type="entry name" value="P_GLUCOSE_ISOMERASE_3"/>
    <property type="match status" value="1"/>
</dbReference>
<dbReference type="InterPro" id="IPR001672">
    <property type="entry name" value="G6P_Isomerase"/>
</dbReference>
<comment type="pathway">
    <text evidence="7">Carbohydrate biosynthesis; gluconeogenesis.</text>
</comment>
<dbReference type="InterPro" id="IPR035476">
    <property type="entry name" value="SIS_PGI_1"/>
</dbReference>
<dbReference type="AlphaFoldDB" id="A0AAE3G6I6"/>
<dbReference type="InterPro" id="IPR018189">
    <property type="entry name" value="Phosphoglucose_isomerase_CS"/>
</dbReference>
<name>A0AAE3G6I6_9GAMM</name>
<keyword evidence="5 7" id="KW-0413">Isomerase</keyword>
<dbReference type="GO" id="GO:0006094">
    <property type="term" value="P:gluconeogenesis"/>
    <property type="evidence" value="ECO:0007669"/>
    <property type="project" value="UniProtKB-UniRule"/>
</dbReference>
<dbReference type="NCBIfam" id="NF001211">
    <property type="entry name" value="PRK00179.1"/>
    <property type="match status" value="1"/>
</dbReference>
<comment type="similarity">
    <text evidence="2 7 8">Belongs to the GPI family.</text>
</comment>
<dbReference type="EC" id="5.3.1.9" evidence="7"/>
<comment type="caution">
    <text evidence="9">The sequence shown here is derived from an EMBL/GenBank/DDBJ whole genome shotgun (WGS) entry which is preliminary data.</text>
</comment>
<evidence type="ECO:0000256" key="8">
    <source>
        <dbReference type="RuleBase" id="RU000612"/>
    </source>
</evidence>
<accession>A0AAE3G6I6</accession>
<evidence type="ECO:0000256" key="1">
    <source>
        <dbReference type="ARBA" id="ARBA00004926"/>
    </source>
</evidence>
<keyword evidence="7" id="KW-0963">Cytoplasm</keyword>
<organism evidence="9 10">
    <name type="scientific">Natronocella acetinitrilica</name>
    <dbReference type="NCBI Taxonomy" id="414046"/>
    <lineage>
        <taxon>Bacteria</taxon>
        <taxon>Pseudomonadati</taxon>
        <taxon>Pseudomonadota</taxon>
        <taxon>Gammaproteobacteria</taxon>
        <taxon>Chromatiales</taxon>
        <taxon>Ectothiorhodospiraceae</taxon>
        <taxon>Natronocella</taxon>
    </lineage>
</organism>
<evidence type="ECO:0000313" key="9">
    <source>
        <dbReference type="EMBL" id="MCP1676584.1"/>
    </source>
</evidence>
<dbReference type="GO" id="GO:0005829">
    <property type="term" value="C:cytosol"/>
    <property type="evidence" value="ECO:0007669"/>
    <property type="project" value="TreeGrafter"/>
</dbReference>
<comment type="function">
    <text evidence="7">Catalyzes the reversible isomerization of glucose-6-phosphate to fructose-6-phosphate.</text>
</comment>
<proteinExistence type="inferred from homology"/>
<dbReference type="InterPro" id="IPR046348">
    <property type="entry name" value="SIS_dom_sf"/>
</dbReference>
<gene>
    <name evidence="7" type="primary">pgi</name>
    <name evidence="9" type="ORF">J2T57_003755</name>
</gene>
<reference evidence="9" key="1">
    <citation type="submission" date="2022-03" db="EMBL/GenBank/DDBJ databases">
        <title>Genomic Encyclopedia of Type Strains, Phase III (KMG-III): the genomes of soil and plant-associated and newly described type strains.</title>
        <authorList>
            <person name="Whitman W."/>
        </authorList>
    </citation>
    <scope>NUCLEOTIDE SEQUENCE</scope>
    <source>
        <strain evidence="9">ANL 6-2</strain>
    </source>
</reference>
<sequence length="542" mass="59591">MAQWTRLRAVAASLGETRISTLFRHDPERVGRYAVTLDDLHLDYSKHLLDDDARRGLLQLAEAVDLRQRIDGLFSGAEVNNTERRPALHTLMRECDPGAKVEVDGVNLVPTVFAQRQRLQEFVTGFERGTLRGVTGKRLDTVVNLGVGGSDLGAVMASHALAGYHRPGVTTHFVSGMDGVQLADVLATVDPARTLFIISSKSFSTPDTFGNAQVMRRWLEDRLGPRAVAVHVVAISSKPEAMTAWGIADDHQFLMGEWVGGRYSVSSAVGLPLALTIGWSQFSEFLAGMHRMDRHFREAPFEQNMPVIMGLLAVWHRNCLDTHGHVVLPYDHRFGRFPAYLQQLDMESNGKSVRRDGSPVSVPTAPLLLGEFGGNAQHSFLQLIHQGMERVTVDFLLPAQGSGGSEGQQDLTLANGLAQAQALMEGRDEAAMTVAMQAAGLSPERIEALLPHRTQPGNVSSSTLVFPRVDPHHLGMLMALYEHRVFVQSVVWDINPFDQWGVELGKLMADDLIDAVAGRAEPPAEVDASTAALIRRLRRYRE</sequence>
<dbReference type="RefSeq" id="WP_253483191.1">
    <property type="nucleotide sequence ID" value="NZ_JALJXV010000010.1"/>
</dbReference>
<dbReference type="InterPro" id="IPR035482">
    <property type="entry name" value="SIS_PGI_2"/>
</dbReference>